<evidence type="ECO:0000256" key="1">
    <source>
        <dbReference type="SAM" id="Phobius"/>
    </source>
</evidence>
<feature type="transmembrane region" description="Helical" evidence="1">
    <location>
        <begin position="104"/>
        <end position="124"/>
    </location>
</feature>
<keyword evidence="1" id="KW-1133">Transmembrane helix</keyword>
<dbReference type="AlphaFoldDB" id="A0A139SRG9"/>
<comment type="caution">
    <text evidence="2">The sequence shown here is derived from an EMBL/GenBank/DDBJ whole genome shotgun (WGS) entry which is preliminary data.</text>
</comment>
<feature type="transmembrane region" description="Helical" evidence="1">
    <location>
        <begin position="258"/>
        <end position="281"/>
    </location>
</feature>
<reference evidence="3" key="1">
    <citation type="submission" date="2016-02" db="EMBL/GenBank/DDBJ databases">
        <authorList>
            <person name="Sanders J.G."/>
            <person name="Lin J.Y."/>
            <person name="Wertz J.T."/>
            <person name="Russell J.A."/>
            <person name="Moreau C.S."/>
            <person name="Powell S."/>
        </authorList>
    </citation>
    <scope>NUCLEOTIDE SEQUENCE [LARGE SCALE GENOMIC DNA]</scope>
    <source>
        <strain evidence="3">CAG34</strain>
    </source>
</reference>
<accession>A0A139SRG9</accession>
<dbReference type="EMBL" id="LSZQ01000022">
    <property type="protein sequence ID" value="KXU37122.1"/>
    <property type="molecule type" value="Genomic_DNA"/>
</dbReference>
<keyword evidence="1" id="KW-0472">Membrane</keyword>
<proteinExistence type="predicted"/>
<sequence>MMKLAKEGDLGLFTHITTASLGAPFRGQLNDFIEAERVIVWLGGQVARVTGLMPASNIMLILACVGAAFSFYFAARLWRVSRLTAWVFAIVYAFLPHNQRSLDSLGIVTTGLLPLQFYCLWYIATVQRLSWKSFRFRLTLVIGMLSGLLNVYWVFFFAQMCVLAVLCGLLKRRQGVIMALIPLAATCFMAILVLGSFVIYRFQYGVNPTAMVRTYSDVEGGALKPIELLIPIWGTRLKGVSLFFSRYYDGGKWDVGEYWWGVYIGLCAIAGLLALLFRGVYRQLNRHSPSLPFLAVCWTIAYASFGGVNAIFSLITNFYDIRGTNRYSFAIATIGFLYFVFVIHRLTKRWSLKVRFGVLIALGSLFMWDQSYQSYFFPRYNIPTSLTRERVMADKALALNLENRLDAGAMIYILPVLDFPEPFSGRGAFKLNFFIYDPIRPFLYSTKLRYSYGSNKGRQGADWQLNVQELPAGELAARLESYGFAGILLNRKDYPDRGEQLLAEFAKAGWPMEFEQGIRNEWAFIRLRPSERPVFPTQTPYAMSVENQDS</sequence>
<evidence type="ECO:0000313" key="2">
    <source>
        <dbReference type="EMBL" id="KXU37122.1"/>
    </source>
</evidence>
<keyword evidence="3" id="KW-1185">Reference proteome</keyword>
<name>A0A139SRG9_9BACT</name>
<feature type="transmembrane region" description="Helical" evidence="1">
    <location>
        <begin position="176"/>
        <end position="200"/>
    </location>
</feature>
<feature type="transmembrane region" description="Helical" evidence="1">
    <location>
        <begin position="136"/>
        <end position="169"/>
    </location>
</feature>
<evidence type="ECO:0000313" key="3">
    <source>
        <dbReference type="Proteomes" id="UP000070058"/>
    </source>
</evidence>
<evidence type="ECO:0008006" key="4">
    <source>
        <dbReference type="Google" id="ProtNLM"/>
    </source>
</evidence>
<dbReference type="STRING" id="1548207.AXK11_02805"/>
<feature type="transmembrane region" description="Helical" evidence="1">
    <location>
        <begin position="55"/>
        <end position="74"/>
    </location>
</feature>
<feature type="transmembrane region" description="Helical" evidence="1">
    <location>
        <begin position="327"/>
        <end position="343"/>
    </location>
</feature>
<protein>
    <recommendedName>
        <fullName evidence="4">Glycosyltransferase RgtA/B/C/D-like domain-containing protein</fullName>
    </recommendedName>
</protein>
<organism evidence="2 3">
    <name type="scientific">Cephaloticoccus primus</name>
    <dbReference type="NCBI Taxonomy" id="1548207"/>
    <lineage>
        <taxon>Bacteria</taxon>
        <taxon>Pseudomonadati</taxon>
        <taxon>Verrucomicrobiota</taxon>
        <taxon>Opitutia</taxon>
        <taxon>Opitutales</taxon>
        <taxon>Opitutaceae</taxon>
        <taxon>Cephaloticoccus</taxon>
    </lineage>
</organism>
<feature type="transmembrane region" description="Helical" evidence="1">
    <location>
        <begin position="293"/>
        <end position="315"/>
    </location>
</feature>
<feature type="transmembrane region" description="Helical" evidence="1">
    <location>
        <begin position="350"/>
        <end position="368"/>
    </location>
</feature>
<dbReference type="Proteomes" id="UP000070058">
    <property type="component" value="Unassembled WGS sequence"/>
</dbReference>
<gene>
    <name evidence="2" type="ORF">AXK11_02805</name>
</gene>
<keyword evidence="1" id="KW-0812">Transmembrane</keyword>